<keyword evidence="3" id="KW-0804">Transcription</keyword>
<dbReference type="EMBL" id="CP058905">
    <property type="protein sequence ID" value="QLJ96826.1"/>
    <property type="molecule type" value="Genomic_DNA"/>
</dbReference>
<evidence type="ECO:0000256" key="2">
    <source>
        <dbReference type="ARBA" id="ARBA00023125"/>
    </source>
</evidence>
<sequence>MTSQYREDVVPGSAASLVACVWEQRVSHRHAQLVVPDGCLDLIWLGNGKLVVAGADTGPRLVELPANAEVAGVRLRPGAAGAVLGWHAAELRDRQVDAADLWGQEALRLAETLAVVPANCQGRHLLKAVSSRGATPDPLVQAATLRLARPRARVAAVAAELGVSERQLHRRAVAAVGYGPKMLARVGRLRRFTHLHAPDLAGRAFLAGYASQAHMNDEVRRLTGMTPVRFLEAVGGAFA</sequence>
<dbReference type="Pfam" id="PF12833">
    <property type="entry name" value="HTH_18"/>
    <property type="match status" value="1"/>
</dbReference>
<dbReference type="GO" id="GO:0003700">
    <property type="term" value="F:DNA-binding transcription factor activity"/>
    <property type="evidence" value="ECO:0007669"/>
    <property type="project" value="InterPro"/>
</dbReference>
<keyword evidence="2" id="KW-0238">DNA-binding</keyword>
<gene>
    <name evidence="5" type="ORF">HZU44_18180</name>
</gene>
<dbReference type="InterPro" id="IPR046532">
    <property type="entry name" value="DUF6597"/>
</dbReference>
<proteinExistence type="predicted"/>
<dbReference type="Gene3D" id="1.10.10.60">
    <property type="entry name" value="Homeodomain-like"/>
    <property type="match status" value="1"/>
</dbReference>
<keyword evidence="1" id="KW-0805">Transcription regulation</keyword>
<dbReference type="PROSITE" id="PS51257">
    <property type="entry name" value="PROKAR_LIPOPROTEIN"/>
    <property type="match status" value="1"/>
</dbReference>
<dbReference type="PANTHER" id="PTHR46796:SF15">
    <property type="entry name" value="BLL1074 PROTEIN"/>
    <property type="match status" value="1"/>
</dbReference>
<reference evidence="5" key="1">
    <citation type="submission" date="2020-08" db="EMBL/GenBank/DDBJ databases">
        <title>A bifunctional nitrone conjugated secondary metabolite targeting the ribosome.</title>
        <authorList>
            <person name="Limbrick E.M."/>
            <person name="Graf M."/>
            <person name="Derewacz D.K."/>
            <person name="Nguyen F."/>
            <person name="Spraggins J.M."/>
            <person name="Wieland M."/>
            <person name="Ynigez-Gutierrez A.E."/>
            <person name="Reisman B.J."/>
            <person name="Zinshteyn B."/>
            <person name="McCulloch K."/>
            <person name="Iverson T.M."/>
            <person name="Green R."/>
            <person name="Wilson D.N."/>
            <person name="Bachmann B.O."/>
        </authorList>
    </citation>
    <scope>NUCLEOTIDE SEQUENCE</scope>
    <source>
        <strain evidence="5">Africana</strain>
    </source>
</reference>
<dbReference type="SMART" id="SM00342">
    <property type="entry name" value="HTH_ARAC"/>
    <property type="match status" value="1"/>
</dbReference>
<accession>A0A7D6C4C8</accession>
<dbReference type="PANTHER" id="PTHR46796">
    <property type="entry name" value="HTH-TYPE TRANSCRIPTIONAL ACTIVATOR RHAS-RELATED"/>
    <property type="match status" value="1"/>
</dbReference>
<evidence type="ECO:0000259" key="4">
    <source>
        <dbReference type="PROSITE" id="PS01124"/>
    </source>
</evidence>
<evidence type="ECO:0000256" key="1">
    <source>
        <dbReference type="ARBA" id="ARBA00023015"/>
    </source>
</evidence>
<dbReference type="GO" id="GO:0043565">
    <property type="term" value="F:sequence-specific DNA binding"/>
    <property type="evidence" value="ECO:0007669"/>
    <property type="project" value="InterPro"/>
</dbReference>
<dbReference type="InterPro" id="IPR018060">
    <property type="entry name" value="HTH_AraC"/>
</dbReference>
<dbReference type="AlphaFoldDB" id="A0A7D6C4C8"/>
<dbReference type="Pfam" id="PF20240">
    <property type="entry name" value="DUF6597"/>
    <property type="match status" value="1"/>
</dbReference>
<evidence type="ECO:0000313" key="5">
    <source>
        <dbReference type="EMBL" id="QLJ96826.1"/>
    </source>
</evidence>
<organism evidence="5">
    <name type="scientific">Micromonospora carbonacea</name>
    <dbReference type="NCBI Taxonomy" id="47853"/>
    <lineage>
        <taxon>Bacteria</taxon>
        <taxon>Bacillati</taxon>
        <taxon>Actinomycetota</taxon>
        <taxon>Actinomycetes</taxon>
        <taxon>Micromonosporales</taxon>
        <taxon>Micromonosporaceae</taxon>
        <taxon>Micromonospora</taxon>
    </lineage>
</organism>
<evidence type="ECO:0000256" key="3">
    <source>
        <dbReference type="ARBA" id="ARBA00023163"/>
    </source>
</evidence>
<protein>
    <submittedName>
        <fullName evidence="5">AraC family transcriptional regulator</fullName>
    </submittedName>
</protein>
<dbReference type="PROSITE" id="PS01124">
    <property type="entry name" value="HTH_ARAC_FAMILY_2"/>
    <property type="match status" value="1"/>
</dbReference>
<dbReference type="InterPro" id="IPR050204">
    <property type="entry name" value="AraC_XylS_family_regulators"/>
</dbReference>
<feature type="domain" description="HTH araC/xylS-type" evidence="4">
    <location>
        <begin position="137"/>
        <end position="233"/>
    </location>
</feature>
<name>A0A7D6C4C8_9ACTN</name>